<dbReference type="GO" id="GO:0046983">
    <property type="term" value="F:protein dimerization activity"/>
    <property type="evidence" value="ECO:0007669"/>
    <property type="project" value="InterPro"/>
</dbReference>
<evidence type="ECO:0000256" key="3">
    <source>
        <dbReference type="ARBA" id="ARBA00022989"/>
    </source>
</evidence>
<feature type="transmembrane region" description="Helical" evidence="5">
    <location>
        <begin position="140"/>
        <end position="162"/>
    </location>
</feature>
<dbReference type="InterPro" id="IPR019427">
    <property type="entry name" value="7TM_GPCR_serpentine_rcpt_Srw"/>
</dbReference>
<dbReference type="OrthoDB" id="5865957at2759"/>
<feature type="transmembrane region" description="Helical" evidence="5">
    <location>
        <begin position="290"/>
        <end position="314"/>
    </location>
</feature>
<reference evidence="8" key="1">
    <citation type="submission" date="2017-10" db="EMBL/GenBank/DDBJ databases">
        <title>Rapid genome shrinkage in a self-fertile nematode reveals novel sperm competition proteins.</title>
        <authorList>
            <person name="Yin D."/>
            <person name="Schwarz E.M."/>
            <person name="Thomas C.G."/>
            <person name="Felde R.L."/>
            <person name="Korf I.F."/>
            <person name="Cutter A.D."/>
            <person name="Schartner C.M."/>
            <person name="Ralston E.J."/>
            <person name="Meyer B.J."/>
            <person name="Haag E.S."/>
        </authorList>
    </citation>
    <scope>NUCLEOTIDE SEQUENCE [LARGE SCALE GENOMIC DNA]</scope>
    <source>
        <strain evidence="8">JU1422</strain>
    </source>
</reference>
<dbReference type="SUPFAM" id="SSF53098">
    <property type="entry name" value="Ribonuclease H-like"/>
    <property type="match status" value="1"/>
</dbReference>
<comment type="subcellular location">
    <subcellularLocation>
        <location evidence="1">Membrane</location>
    </subcellularLocation>
</comment>
<dbReference type="InterPro" id="IPR008906">
    <property type="entry name" value="HATC_C_dom"/>
</dbReference>
<evidence type="ECO:0000313" key="8">
    <source>
        <dbReference type="Proteomes" id="UP000230233"/>
    </source>
</evidence>
<evidence type="ECO:0000256" key="4">
    <source>
        <dbReference type="ARBA" id="ARBA00023136"/>
    </source>
</evidence>
<comment type="caution">
    <text evidence="7">The sequence shown here is derived from an EMBL/GenBank/DDBJ whole genome shotgun (WGS) entry which is preliminary data.</text>
</comment>
<feature type="transmembrane region" description="Helical" evidence="5">
    <location>
        <begin position="253"/>
        <end position="270"/>
    </location>
</feature>
<dbReference type="AlphaFoldDB" id="A0A2G5T9A1"/>
<feature type="transmembrane region" description="Helical" evidence="5">
    <location>
        <begin position="20"/>
        <end position="43"/>
    </location>
</feature>
<feature type="transmembrane region" description="Helical" evidence="5">
    <location>
        <begin position="55"/>
        <end position="72"/>
    </location>
</feature>
<keyword evidence="3 5" id="KW-1133">Transmembrane helix</keyword>
<feature type="domain" description="G-protein coupled receptors family 1 profile" evidence="6">
    <location>
        <begin position="34"/>
        <end position="315"/>
    </location>
</feature>
<dbReference type="InterPro" id="IPR012337">
    <property type="entry name" value="RNaseH-like_sf"/>
</dbReference>
<name>A0A2G5T9A1_9PELO</name>
<dbReference type="PANTHER" id="PTHR47088">
    <property type="entry name" value="SERPENTINE RECEPTOR, CLASS W"/>
    <property type="match status" value="1"/>
</dbReference>
<evidence type="ECO:0000256" key="5">
    <source>
        <dbReference type="SAM" id="Phobius"/>
    </source>
</evidence>
<feature type="transmembrane region" description="Helical" evidence="5">
    <location>
        <begin position="112"/>
        <end position="128"/>
    </location>
</feature>
<dbReference type="GO" id="GO:0008528">
    <property type="term" value="F:G protein-coupled peptide receptor activity"/>
    <property type="evidence" value="ECO:0007669"/>
    <property type="project" value="InterPro"/>
</dbReference>
<feature type="transmembrane region" description="Helical" evidence="5">
    <location>
        <begin position="213"/>
        <end position="232"/>
    </location>
</feature>
<dbReference type="Proteomes" id="UP000230233">
    <property type="component" value="Chromosome V"/>
</dbReference>
<protein>
    <recommendedName>
        <fullName evidence="6">G-protein coupled receptors family 1 profile domain-containing protein</fullName>
    </recommendedName>
</protein>
<dbReference type="Gene3D" id="1.20.1070.10">
    <property type="entry name" value="Rhodopsin 7-helix transmembrane proteins"/>
    <property type="match status" value="1"/>
</dbReference>
<keyword evidence="2 5" id="KW-0812">Transmembrane</keyword>
<dbReference type="Pfam" id="PF10324">
    <property type="entry name" value="7TM_GPCR_Srw"/>
    <property type="match status" value="1"/>
</dbReference>
<gene>
    <name evidence="7" type="primary">Cnig_chr_V.g17331</name>
    <name evidence="7" type="ORF">B9Z55_017331</name>
</gene>
<evidence type="ECO:0000256" key="2">
    <source>
        <dbReference type="ARBA" id="ARBA00022692"/>
    </source>
</evidence>
<dbReference type="InterPro" id="IPR017452">
    <property type="entry name" value="GPCR_Rhodpsn_7TM"/>
</dbReference>
<accession>A0A2G5T9A1</accession>
<evidence type="ECO:0000256" key="1">
    <source>
        <dbReference type="ARBA" id="ARBA00004370"/>
    </source>
</evidence>
<evidence type="ECO:0000313" key="7">
    <source>
        <dbReference type="EMBL" id="PIC23739.1"/>
    </source>
</evidence>
<dbReference type="Pfam" id="PF05699">
    <property type="entry name" value="Dimer_Tnp_hAT"/>
    <property type="match status" value="1"/>
</dbReference>
<evidence type="ECO:0000259" key="6">
    <source>
        <dbReference type="PROSITE" id="PS50262"/>
    </source>
</evidence>
<dbReference type="STRING" id="1611254.A0A2G5T9A1"/>
<dbReference type="PROSITE" id="PS50262">
    <property type="entry name" value="G_PROTEIN_RECEP_F1_2"/>
    <property type="match status" value="1"/>
</dbReference>
<keyword evidence="4 5" id="KW-0472">Membrane</keyword>
<keyword evidence="8" id="KW-1185">Reference proteome</keyword>
<proteinExistence type="predicted"/>
<sequence length="736" mass="84662">MNNKLDETVINFIHNIAQNILLFQFVISTIGFVMNVPHLFILLHNSMRTSSTNSIMIGIAICDLIILYENVYERVQSYWFYGSQNPCMNKSNYWYTYSLLIGDFLLTSFERASFWLGVFLAFTRFVIMKKAGIELNISKPLFGCLLVLVLVCLSSAHSAYYYGGYSIDPWGTWTPKEMCTGYPANYSEPTFYRNFADNENLSKIFRRYQVIDGVSRILVSIFYPILAILLIFKIRKSAKFVSKALNSKSSEERLRTCRLILVMTIFYVIASAPSGVSEYVQFFVDIKSSSILALLVGYGSILLFCLNASSHGIINFTMSSKYRQTVKKFLGMEKQRQGNMVLVSIAAPVQREECCLVLDFGKKVHDFLSVFIVFIDRTSEKPTLKSLPFMFAPVFNTLCSCHSLQKSAERVLDPLDESCHEFDSEELSHLREIFEAVDDCGDLASRLRRHKNHHDLEKLPVGYCKTRWMTFVNCTQDIIEMFPKIDRIENAFIEKYCEKIRPKLPNLITTMQILKVYEKPLKVLEETHMRIHEVAPWLFKLRAYFEEQEKKGIQDRDYTKSTVSKSACISLNHYISKTISDPHLLASLLCPGMRSLSLFPQTYKDKALKLLKEELELIKLEPKDQEIAEFDNLTKDLYDAPPPAPSASSELQDYQTSIFSNSDIVAPPIEFWHKHENRFPRLAKVAGSVFCTLSSESICERAFSALNRVFRNDRQSLEPEMVEILMVSYLYLNSST</sequence>
<organism evidence="7 8">
    <name type="scientific">Caenorhabditis nigoni</name>
    <dbReference type="NCBI Taxonomy" id="1611254"/>
    <lineage>
        <taxon>Eukaryota</taxon>
        <taxon>Metazoa</taxon>
        <taxon>Ecdysozoa</taxon>
        <taxon>Nematoda</taxon>
        <taxon>Chromadorea</taxon>
        <taxon>Rhabditida</taxon>
        <taxon>Rhabditina</taxon>
        <taxon>Rhabditomorpha</taxon>
        <taxon>Rhabditoidea</taxon>
        <taxon>Rhabditidae</taxon>
        <taxon>Peloderinae</taxon>
        <taxon>Caenorhabditis</taxon>
    </lineage>
</organism>
<dbReference type="GO" id="GO:0016020">
    <property type="term" value="C:membrane"/>
    <property type="evidence" value="ECO:0007669"/>
    <property type="project" value="UniProtKB-SubCell"/>
</dbReference>
<dbReference type="PANTHER" id="PTHR47088:SF1">
    <property type="entry name" value="G-PROTEIN COUPLED RECEPTORS FAMILY 1 PROFILE DOMAIN-CONTAINING PROTEIN-RELATED"/>
    <property type="match status" value="1"/>
</dbReference>
<dbReference type="EMBL" id="PDUG01000005">
    <property type="protein sequence ID" value="PIC23739.1"/>
    <property type="molecule type" value="Genomic_DNA"/>
</dbReference>
<dbReference type="SUPFAM" id="SSF81321">
    <property type="entry name" value="Family A G protein-coupled receptor-like"/>
    <property type="match status" value="1"/>
</dbReference>